<feature type="domain" description="MPN" evidence="6">
    <location>
        <begin position="32"/>
        <end position="154"/>
    </location>
</feature>
<dbReference type="EMBL" id="FNNJ01000002">
    <property type="protein sequence ID" value="SDW82489.1"/>
    <property type="molecule type" value="Genomic_DNA"/>
</dbReference>
<dbReference type="RefSeq" id="WP_090121093.1">
    <property type="nucleotide sequence ID" value="NZ_FNNJ01000002.1"/>
</dbReference>
<dbReference type="Proteomes" id="UP000199595">
    <property type="component" value="Unassembled WGS sequence"/>
</dbReference>
<keyword evidence="2" id="KW-0479">Metal-binding</keyword>
<protein>
    <submittedName>
        <fullName evidence="7">RadC-like JAB domain-containing protein</fullName>
    </submittedName>
</protein>
<dbReference type="CDD" id="cd08071">
    <property type="entry name" value="MPN_DUF2466"/>
    <property type="match status" value="1"/>
</dbReference>
<evidence type="ECO:0000256" key="5">
    <source>
        <dbReference type="ARBA" id="ARBA00023049"/>
    </source>
</evidence>
<dbReference type="InterPro" id="IPR037518">
    <property type="entry name" value="MPN"/>
</dbReference>
<dbReference type="InterPro" id="IPR025657">
    <property type="entry name" value="RadC_JAB"/>
</dbReference>
<keyword evidence="1" id="KW-0645">Protease</keyword>
<dbReference type="GO" id="GO:0006508">
    <property type="term" value="P:proteolysis"/>
    <property type="evidence" value="ECO:0007669"/>
    <property type="project" value="UniProtKB-KW"/>
</dbReference>
<evidence type="ECO:0000256" key="3">
    <source>
        <dbReference type="ARBA" id="ARBA00022801"/>
    </source>
</evidence>
<evidence type="ECO:0000259" key="6">
    <source>
        <dbReference type="PROSITE" id="PS50249"/>
    </source>
</evidence>
<dbReference type="PROSITE" id="PS50249">
    <property type="entry name" value="MPN"/>
    <property type="match status" value="1"/>
</dbReference>
<evidence type="ECO:0000256" key="1">
    <source>
        <dbReference type="ARBA" id="ARBA00022670"/>
    </source>
</evidence>
<dbReference type="PANTHER" id="PTHR30471:SF3">
    <property type="entry name" value="UPF0758 PROTEIN YEES-RELATED"/>
    <property type="match status" value="1"/>
</dbReference>
<dbReference type="Gene3D" id="3.40.140.10">
    <property type="entry name" value="Cytidine Deaminase, domain 2"/>
    <property type="match status" value="1"/>
</dbReference>
<accession>A0A1H2WR80</accession>
<evidence type="ECO:0000256" key="4">
    <source>
        <dbReference type="ARBA" id="ARBA00022833"/>
    </source>
</evidence>
<keyword evidence="4" id="KW-0862">Zinc</keyword>
<dbReference type="PANTHER" id="PTHR30471">
    <property type="entry name" value="DNA REPAIR PROTEIN RADC"/>
    <property type="match status" value="1"/>
</dbReference>
<reference evidence="7 8" key="1">
    <citation type="submission" date="2016-10" db="EMBL/GenBank/DDBJ databases">
        <authorList>
            <person name="de Groot N.N."/>
        </authorList>
    </citation>
    <scope>NUCLEOTIDE SEQUENCE [LARGE SCALE GENOMIC DNA]</scope>
    <source>
        <strain evidence="7 8">DSM 24956</strain>
    </source>
</reference>
<dbReference type="AlphaFoldDB" id="A0A1H2WR80"/>
<dbReference type="PROSITE" id="PS01302">
    <property type="entry name" value="UPF0758"/>
    <property type="match status" value="1"/>
</dbReference>
<evidence type="ECO:0000313" key="7">
    <source>
        <dbReference type="EMBL" id="SDW82489.1"/>
    </source>
</evidence>
<keyword evidence="5" id="KW-0482">Metalloprotease</keyword>
<dbReference type="OrthoDB" id="9804482at2"/>
<keyword evidence="8" id="KW-1185">Reference proteome</keyword>
<dbReference type="STRING" id="762486.SAMN05444411_102252"/>
<sequence length="154" mass="17318">MKHPITTSLMLPYEIEIHYKRPLFESMTPIKSAEDANHVLRSCINTDKIDLKECFWVLLLTNANRLLGISEVAVGTSTGVLINTKEILQLVLLTHANAIIVAHNHPSGKLLFSESDKKQTKRLQELAKIMEVNLLDHIIITSESFLSFANEGEL</sequence>
<dbReference type="GO" id="GO:0046872">
    <property type="term" value="F:metal ion binding"/>
    <property type="evidence" value="ECO:0007669"/>
    <property type="project" value="UniProtKB-KW"/>
</dbReference>
<proteinExistence type="predicted"/>
<dbReference type="Pfam" id="PF04002">
    <property type="entry name" value="RadC"/>
    <property type="match status" value="1"/>
</dbReference>
<evidence type="ECO:0000313" key="8">
    <source>
        <dbReference type="Proteomes" id="UP000199595"/>
    </source>
</evidence>
<dbReference type="InterPro" id="IPR020891">
    <property type="entry name" value="UPF0758_CS"/>
</dbReference>
<organism evidence="7 8">
    <name type="scientific">Lutibacter oricola</name>
    <dbReference type="NCBI Taxonomy" id="762486"/>
    <lineage>
        <taxon>Bacteria</taxon>
        <taxon>Pseudomonadati</taxon>
        <taxon>Bacteroidota</taxon>
        <taxon>Flavobacteriia</taxon>
        <taxon>Flavobacteriales</taxon>
        <taxon>Flavobacteriaceae</taxon>
        <taxon>Lutibacter</taxon>
    </lineage>
</organism>
<dbReference type="GO" id="GO:0008237">
    <property type="term" value="F:metallopeptidase activity"/>
    <property type="evidence" value="ECO:0007669"/>
    <property type="project" value="UniProtKB-KW"/>
</dbReference>
<gene>
    <name evidence="7" type="ORF">SAMN05444411_102252</name>
</gene>
<keyword evidence="3" id="KW-0378">Hydrolase</keyword>
<dbReference type="InterPro" id="IPR001405">
    <property type="entry name" value="UPF0758"/>
</dbReference>
<evidence type="ECO:0000256" key="2">
    <source>
        <dbReference type="ARBA" id="ARBA00022723"/>
    </source>
</evidence>
<name>A0A1H2WR80_9FLAO</name>